<dbReference type="GeneID" id="51867516"/>
<reference evidence="2 3" key="1">
    <citation type="journal article" date="2011" name="BMC Genomics">
        <title>Genome-wide analysis of the role of GlnR in Streptomyces venezuelae provides new insights into global nitrogen regulation in actinomycetes.</title>
        <authorList>
            <person name="Pullan S.T."/>
            <person name="Bibb M.J."/>
            <person name="Merrick M."/>
        </authorList>
    </citation>
    <scope>NUCLEOTIDE SEQUENCE [LARGE SCALE GENOMIC DNA]</scope>
    <source>
        <strain evidence="3">ATCC 10712 / CBS 650.69 / DSM 40230 / JCM 4526 / NBRC 13096 / PD 04745</strain>
    </source>
</reference>
<name>F2RKD0_STRVP</name>
<protein>
    <recommendedName>
        <fullName evidence="4">DUF2568 domain-containing protein</fullName>
    </recommendedName>
</protein>
<proteinExistence type="predicted"/>
<keyword evidence="1" id="KW-1133">Transmembrane helix</keyword>
<dbReference type="KEGG" id="sve:SVEN_7000"/>
<dbReference type="InterPro" id="IPR021214">
    <property type="entry name" value="DUF2568"/>
</dbReference>
<dbReference type="PATRIC" id="fig|953739.5.peg.2219"/>
<feature type="transmembrane region" description="Helical" evidence="1">
    <location>
        <begin position="67"/>
        <end position="87"/>
    </location>
</feature>
<feature type="transmembrane region" description="Helical" evidence="1">
    <location>
        <begin position="93"/>
        <end position="112"/>
    </location>
</feature>
<keyword evidence="1" id="KW-0472">Membrane</keyword>
<dbReference type="EMBL" id="FR845719">
    <property type="protein sequence ID" value="CCA60286.1"/>
    <property type="molecule type" value="Genomic_DNA"/>
</dbReference>
<evidence type="ECO:0000313" key="2">
    <source>
        <dbReference type="EMBL" id="CCA60286.1"/>
    </source>
</evidence>
<keyword evidence="1" id="KW-0812">Transmembrane</keyword>
<dbReference type="RefSeq" id="WP_015038181.1">
    <property type="nucleotide sequence ID" value="NC_018750.1"/>
</dbReference>
<evidence type="ECO:0008006" key="4">
    <source>
        <dbReference type="Google" id="ProtNLM"/>
    </source>
</evidence>
<dbReference type="Pfam" id="PF10823">
    <property type="entry name" value="DUF2568"/>
    <property type="match status" value="1"/>
</dbReference>
<organism evidence="2 3">
    <name type="scientific">Streptomyces venezuelae (strain ATCC 10712 / CBS 650.69 / DSM 40230 / JCM 4526 / NBRC 13096 / PD 04745)</name>
    <dbReference type="NCBI Taxonomy" id="953739"/>
    <lineage>
        <taxon>Bacteria</taxon>
        <taxon>Bacillati</taxon>
        <taxon>Actinomycetota</taxon>
        <taxon>Actinomycetes</taxon>
        <taxon>Kitasatosporales</taxon>
        <taxon>Streptomycetaceae</taxon>
        <taxon>Streptomyces</taxon>
    </lineage>
</organism>
<keyword evidence="3" id="KW-1185">Reference proteome</keyword>
<dbReference type="HOGENOM" id="CLU_149376_0_0_11"/>
<gene>
    <name evidence="2" type="ordered locus">SVEN_7000</name>
</gene>
<evidence type="ECO:0000256" key="1">
    <source>
        <dbReference type="SAM" id="Phobius"/>
    </source>
</evidence>
<feature type="transmembrane region" description="Helical" evidence="1">
    <location>
        <begin position="37"/>
        <end position="60"/>
    </location>
</feature>
<dbReference type="AlphaFoldDB" id="F2RKD0"/>
<sequence>MKLPGPLRVLNEGLAFLLELAALAVLARWGWESAEAIVLRLVLAVAAPVAAAVLWGLFAAPRARFQVPLAVVLAVKALVFGAAALALDALDGPAWAGCFVAVALVNTTLATLDRRAAAPPGAPLPR</sequence>
<feature type="transmembrane region" description="Helical" evidence="1">
    <location>
        <begin position="12"/>
        <end position="31"/>
    </location>
</feature>
<accession>F2RKD0</accession>
<dbReference type="Proteomes" id="UP000006854">
    <property type="component" value="Chromosome"/>
</dbReference>
<evidence type="ECO:0000313" key="3">
    <source>
        <dbReference type="Proteomes" id="UP000006854"/>
    </source>
</evidence>
<dbReference type="STRING" id="953739.SVEN_7000"/>